<accession>A0A9D1T723</accession>
<gene>
    <name evidence="2" type="ORF">IAA63_10075</name>
</gene>
<keyword evidence="1" id="KW-0472">Membrane</keyword>
<comment type="caution">
    <text evidence="2">The sequence shown here is derived from an EMBL/GenBank/DDBJ whole genome shotgun (WGS) entry which is preliminary data.</text>
</comment>
<keyword evidence="1" id="KW-0812">Transmembrane</keyword>
<evidence type="ECO:0000313" key="3">
    <source>
        <dbReference type="Proteomes" id="UP000886723"/>
    </source>
</evidence>
<sequence>MSSKTKIVVLHMKEVIYTAIFLVLAILMIALLVMMFGPGKEQSTDTASTAAETSEPDRYVAGVYTTAIELGDSSFDVQVTVDTNHINAIELVNLSETTTAMYPLMEPTLESLASQIYASQSTENITYEDENKYTSMLLLEAIKSALAKAAPES</sequence>
<dbReference type="Proteomes" id="UP000886723">
    <property type="component" value="Unassembled WGS sequence"/>
</dbReference>
<dbReference type="AlphaFoldDB" id="A0A9D1T723"/>
<proteinExistence type="predicted"/>
<dbReference type="EMBL" id="DVON01000209">
    <property type="protein sequence ID" value="HIV13469.1"/>
    <property type="molecule type" value="Genomic_DNA"/>
</dbReference>
<name>A0A9D1T723_9FIRM</name>
<evidence type="ECO:0008006" key="4">
    <source>
        <dbReference type="Google" id="ProtNLM"/>
    </source>
</evidence>
<reference evidence="2" key="1">
    <citation type="submission" date="2020-10" db="EMBL/GenBank/DDBJ databases">
        <authorList>
            <person name="Gilroy R."/>
        </authorList>
    </citation>
    <scope>NUCLEOTIDE SEQUENCE</scope>
    <source>
        <strain evidence="2">ChiBcec2-4451</strain>
    </source>
</reference>
<evidence type="ECO:0000256" key="1">
    <source>
        <dbReference type="SAM" id="Phobius"/>
    </source>
</evidence>
<protein>
    <recommendedName>
        <fullName evidence="4">FMN-binding domain-containing protein</fullName>
    </recommendedName>
</protein>
<evidence type="ECO:0000313" key="2">
    <source>
        <dbReference type="EMBL" id="HIV13469.1"/>
    </source>
</evidence>
<reference evidence="2" key="2">
    <citation type="journal article" date="2021" name="PeerJ">
        <title>Extensive microbial diversity within the chicken gut microbiome revealed by metagenomics and culture.</title>
        <authorList>
            <person name="Gilroy R."/>
            <person name="Ravi A."/>
            <person name="Getino M."/>
            <person name="Pursley I."/>
            <person name="Horton D.L."/>
            <person name="Alikhan N.F."/>
            <person name="Baker D."/>
            <person name="Gharbi K."/>
            <person name="Hall N."/>
            <person name="Watson M."/>
            <person name="Adriaenssens E.M."/>
            <person name="Foster-Nyarko E."/>
            <person name="Jarju S."/>
            <person name="Secka A."/>
            <person name="Antonio M."/>
            <person name="Oren A."/>
            <person name="Chaudhuri R.R."/>
            <person name="La Ragione R."/>
            <person name="Hildebrand F."/>
            <person name="Pallen M.J."/>
        </authorList>
    </citation>
    <scope>NUCLEOTIDE SEQUENCE</scope>
    <source>
        <strain evidence="2">ChiBcec2-4451</strain>
    </source>
</reference>
<feature type="transmembrane region" description="Helical" evidence="1">
    <location>
        <begin position="15"/>
        <end position="36"/>
    </location>
</feature>
<organism evidence="2 3">
    <name type="scientific">Candidatus Pullilachnospira stercoravium</name>
    <dbReference type="NCBI Taxonomy" id="2840913"/>
    <lineage>
        <taxon>Bacteria</taxon>
        <taxon>Bacillati</taxon>
        <taxon>Bacillota</taxon>
        <taxon>Clostridia</taxon>
        <taxon>Lachnospirales</taxon>
        <taxon>Lachnospiraceae</taxon>
        <taxon>Lachnospiraceae incertae sedis</taxon>
        <taxon>Candidatus Pullilachnospira</taxon>
    </lineage>
</organism>
<keyword evidence="1" id="KW-1133">Transmembrane helix</keyword>